<dbReference type="SUPFAM" id="SSF55781">
    <property type="entry name" value="GAF domain-like"/>
    <property type="match status" value="1"/>
</dbReference>
<dbReference type="SMART" id="SM00065">
    <property type="entry name" value="GAF"/>
    <property type="match status" value="1"/>
</dbReference>
<dbReference type="Pfam" id="PF00563">
    <property type="entry name" value="EAL"/>
    <property type="match status" value="1"/>
</dbReference>
<dbReference type="InterPro" id="IPR000160">
    <property type="entry name" value="GGDEF_dom"/>
</dbReference>
<dbReference type="PANTHER" id="PTHR44757">
    <property type="entry name" value="DIGUANYLATE CYCLASE DGCP"/>
    <property type="match status" value="1"/>
</dbReference>
<accession>A0A851HS10</accession>
<dbReference type="NCBIfam" id="TIGR00254">
    <property type="entry name" value="GGDEF"/>
    <property type="match status" value="1"/>
</dbReference>
<dbReference type="PROSITE" id="PS50883">
    <property type="entry name" value="EAL"/>
    <property type="match status" value="1"/>
</dbReference>
<evidence type="ECO:0000313" key="5">
    <source>
        <dbReference type="EMBL" id="NWN92204.1"/>
    </source>
</evidence>
<dbReference type="InterPro" id="IPR003018">
    <property type="entry name" value="GAF"/>
</dbReference>
<dbReference type="SMART" id="SM00267">
    <property type="entry name" value="GGDEF"/>
    <property type="match status" value="1"/>
</dbReference>
<dbReference type="SUPFAM" id="SSF141868">
    <property type="entry name" value="EAL domain-like"/>
    <property type="match status" value="1"/>
</dbReference>
<reference evidence="5 6" key="1">
    <citation type="submission" date="2020-03" db="EMBL/GenBank/DDBJ databases">
        <title>Metagenomic, metatranscriptomic, and metabolomic analyses revealed the key microbes and metabolic features during the fermentation of ganjang, Korean traditional soy sauce.</title>
        <authorList>
            <person name="Chun B.H."/>
            <person name="Jeon C.O."/>
        </authorList>
    </citation>
    <scope>NUCLEOTIDE SEQUENCE [LARGE SCALE GENOMIC DNA]</scope>
    <source>
        <strain evidence="5 6">KG14</strain>
    </source>
</reference>
<dbReference type="EC" id="3.1.4.52" evidence="1"/>
<dbReference type="PROSITE" id="PS50887">
    <property type="entry name" value="GGDEF"/>
    <property type="match status" value="1"/>
</dbReference>
<dbReference type="SUPFAM" id="SSF55073">
    <property type="entry name" value="Nucleotide cyclase"/>
    <property type="match status" value="1"/>
</dbReference>
<dbReference type="Gene3D" id="3.20.20.450">
    <property type="entry name" value="EAL domain"/>
    <property type="match status" value="1"/>
</dbReference>
<sequence length="606" mass="67607">MSDAQQEIHELIIQHHPLEEILESIADWVGHMMAGALVSIMRFDAATHSLSLIPGKQFSEQYTQAMQAIPVSADIGTCGRAAHTAQPVITESIATDPKWEDYRQLAADEGLQSCWSVPILTAKGNLLGTFATYYRKQAVPTTADRRNLSRGAALAALAILRHIDIAARQEHEALLAYQANHDRLTGLPNQSRLEQELARALNVHRTPGTLAVLYLNMDGFKPINDELGHLAGNHVITTIAERLQNLVWPGVTLARLVGDEFCLLVPNPQSRSDVTRLADRILTEVSQPIEIDKQMVHISASIGIACNDLRLTPHEILQFAHAALERAKRQGRNAWQWHSSPRVCRSTNSVNLRHDLHTALQQDQFEIHYQPMVDALTGRMLGVEALVRWHHPEQGMVSPGHFIPLAEKTGQIVPLGLWILEQACTEMAYYSQNRAQALRVAVNISSLQFIRDGFFQEVQRILQKTGLPPQLLELEITESVLLDGTAPVIKLMQNLKSLGVRVALDDFGTGFSSLSYLRDLPTHKVKLDRNFIAETATDHRIAAIVEGIITMSHHMDMAVVAEGIETRQQREDLTRRNCDLLQGYLFARPMPLAQLCKLPEHLPGHP</sequence>
<dbReference type="InterPro" id="IPR043128">
    <property type="entry name" value="Rev_trsase/Diguanyl_cyclase"/>
</dbReference>
<dbReference type="InterPro" id="IPR035919">
    <property type="entry name" value="EAL_sf"/>
</dbReference>
<protein>
    <recommendedName>
        <fullName evidence="1">cyclic-guanylate-specific phosphodiesterase</fullName>
        <ecNumber evidence="1">3.1.4.52</ecNumber>
    </recommendedName>
</protein>
<dbReference type="SMART" id="SM00052">
    <property type="entry name" value="EAL"/>
    <property type="match status" value="1"/>
</dbReference>
<dbReference type="Pfam" id="PF00990">
    <property type="entry name" value="GGDEF"/>
    <property type="match status" value="1"/>
</dbReference>
<dbReference type="GO" id="GO:0071111">
    <property type="term" value="F:cyclic-guanylate-specific phosphodiesterase activity"/>
    <property type="evidence" value="ECO:0007669"/>
    <property type="project" value="UniProtKB-EC"/>
</dbReference>
<dbReference type="EMBL" id="JABEVQ010000006">
    <property type="protein sequence ID" value="NWN92204.1"/>
    <property type="molecule type" value="Genomic_DNA"/>
</dbReference>
<name>A0A851HS10_9GAMM</name>
<dbReference type="CDD" id="cd01949">
    <property type="entry name" value="GGDEF"/>
    <property type="match status" value="1"/>
</dbReference>
<evidence type="ECO:0000259" key="4">
    <source>
        <dbReference type="PROSITE" id="PS50887"/>
    </source>
</evidence>
<feature type="domain" description="GGDEF" evidence="4">
    <location>
        <begin position="208"/>
        <end position="340"/>
    </location>
</feature>
<evidence type="ECO:0000259" key="3">
    <source>
        <dbReference type="PROSITE" id="PS50883"/>
    </source>
</evidence>
<keyword evidence="2" id="KW-0973">c-di-GMP</keyword>
<dbReference type="InterPro" id="IPR001633">
    <property type="entry name" value="EAL_dom"/>
</dbReference>
<dbReference type="Gene3D" id="3.30.450.40">
    <property type="match status" value="1"/>
</dbReference>
<organism evidence="5 6">
    <name type="scientific">Marinobacter adhaerens</name>
    <dbReference type="NCBI Taxonomy" id="1033846"/>
    <lineage>
        <taxon>Bacteria</taxon>
        <taxon>Pseudomonadati</taxon>
        <taxon>Pseudomonadota</taxon>
        <taxon>Gammaproteobacteria</taxon>
        <taxon>Pseudomonadales</taxon>
        <taxon>Marinobacteraceae</taxon>
        <taxon>Marinobacter</taxon>
    </lineage>
</organism>
<proteinExistence type="predicted"/>
<dbReference type="Gene3D" id="3.30.70.270">
    <property type="match status" value="1"/>
</dbReference>
<comment type="caution">
    <text evidence="5">The sequence shown here is derived from an EMBL/GenBank/DDBJ whole genome shotgun (WGS) entry which is preliminary data.</text>
</comment>
<evidence type="ECO:0000256" key="2">
    <source>
        <dbReference type="ARBA" id="ARBA00022636"/>
    </source>
</evidence>
<evidence type="ECO:0000256" key="1">
    <source>
        <dbReference type="ARBA" id="ARBA00012282"/>
    </source>
</evidence>
<dbReference type="Proteomes" id="UP000536442">
    <property type="component" value="Unassembled WGS sequence"/>
</dbReference>
<dbReference type="InterPro" id="IPR029787">
    <property type="entry name" value="Nucleotide_cyclase"/>
</dbReference>
<gene>
    <name evidence="5" type="ORF">HLV39_11940</name>
</gene>
<evidence type="ECO:0000313" key="6">
    <source>
        <dbReference type="Proteomes" id="UP000536442"/>
    </source>
</evidence>
<feature type="domain" description="EAL" evidence="3">
    <location>
        <begin position="349"/>
        <end position="603"/>
    </location>
</feature>
<dbReference type="Pfam" id="PF13185">
    <property type="entry name" value="GAF_2"/>
    <property type="match status" value="1"/>
</dbReference>
<keyword evidence="6" id="KW-1185">Reference proteome</keyword>
<dbReference type="PANTHER" id="PTHR44757:SF2">
    <property type="entry name" value="BIOFILM ARCHITECTURE MAINTENANCE PROTEIN MBAA"/>
    <property type="match status" value="1"/>
</dbReference>
<dbReference type="InterPro" id="IPR052155">
    <property type="entry name" value="Biofilm_reg_signaling"/>
</dbReference>
<dbReference type="InterPro" id="IPR029016">
    <property type="entry name" value="GAF-like_dom_sf"/>
</dbReference>
<dbReference type="AlphaFoldDB" id="A0A851HS10"/>
<dbReference type="FunFam" id="3.20.20.450:FF:000001">
    <property type="entry name" value="Cyclic di-GMP phosphodiesterase yahA"/>
    <property type="match status" value="1"/>
</dbReference>
<dbReference type="CDD" id="cd01948">
    <property type="entry name" value="EAL"/>
    <property type="match status" value="1"/>
</dbReference>